<keyword evidence="5" id="KW-0539">Nucleus</keyword>
<dbReference type="InterPro" id="IPR036864">
    <property type="entry name" value="Zn2-C6_fun-type_DNA-bd_sf"/>
</dbReference>
<dbReference type="Gene3D" id="4.10.240.10">
    <property type="entry name" value="Zn(2)-C6 fungal-type DNA-binding domain"/>
    <property type="match status" value="1"/>
</dbReference>
<keyword evidence="8" id="KW-1185">Reference proteome</keyword>
<evidence type="ECO:0000256" key="3">
    <source>
        <dbReference type="ARBA" id="ARBA00023015"/>
    </source>
</evidence>
<sequence>MPAERLRTSANIQGRQKSCSECAKAKRRCDLGLPLCLRCEKQRLTCAYPPPRAHSTTFTSTCSLDNVDAPNLLADEAFLFETPDEPSVSSDDVIDLLDFDFPAATASVDALNEMLIADINDAQPLARSASSTIFDESNYLPGKQFSAANIAPAARSRIDYAMEQLKLAPALMVQEFRTHWCHPNLYEDEIPRCIQDVQAACALYLSRTEKNTTIVARHVIQRSKELLEASMPSSPLLILARAQALILYQIMHIFSGEMAYCSHADAAIQKLHGVSIVLNDLVLDQQDPSGSLPLFPSSDGRAAWKSYIFRESARRTLLILVHLVAVCNLFRGWLGTCSQAVVAGNRVTFSAHLWNAANAFDFVVAWNEKSHHVIKEMDFAELLDNGRPDDVDTFGKMILTSVLGIDDVKGWFHVKGSSL</sequence>
<evidence type="ECO:0000256" key="1">
    <source>
        <dbReference type="ARBA" id="ARBA00022723"/>
    </source>
</evidence>
<dbReference type="PANTHER" id="PTHR47660">
    <property type="entry name" value="TRANSCRIPTION FACTOR WITH C2H2 AND ZN(2)-CYS(6) DNA BINDING DOMAIN (EUROFUNG)-RELATED-RELATED"/>
    <property type="match status" value="1"/>
</dbReference>
<name>A0A9P9EKZ7_9PLEO</name>
<comment type="caution">
    <text evidence="7">The sequence shown here is derived from an EMBL/GenBank/DDBJ whole genome shotgun (WGS) entry which is preliminary data.</text>
</comment>
<accession>A0A9P9EKZ7</accession>
<keyword evidence="3" id="KW-0805">Transcription regulation</keyword>
<dbReference type="CDD" id="cd00067">
    <property type="entry name" value="GAL4"/>
    <property type="match status" value="1"/>
</dbReference>
<evidence type="ECO:0000256" key="5">
    <source>
        <dbReference type="ARBA" id="ARBA00023242"/>
    </source>
</evidence>
<dbReference type="Proteomes" id="UP000700596">
    <property type="component" value="Unassembled WGS sequence"/>
</dbReference>
<evidence type="ECO:0000259" key="6">
    <source>
        <dbReference type="PROSITE" id="PS50048"/>
    </source>
</evidence>
<keyword evidence="1" id="KW-0479">Metal-binding</keyword>
<reference evidence="7" key="1">
    <citation type="journal article" date="2021" name="Nat. Commun.">
        <title>Genetic determinants of endophytism in the Arabidopsis root mycobiome.</title>
        <authorList>
            <person name="Mesny F."/>
            <person name="Miyauchi S."/>
            <person name="Thiergart T."/>
            <person name="Pickel B."/>
            <person name="Atanasova L."/>
            <person name="Karlsson M."/>
            <person name="Huettel B."/>
            <person name="Barry K.W."/>
            <person name="Haridas S."/>
            <person name="Chen C."/>
            <person name="Bauer D."/>
            <person name="Andreopoulos W."/>
            <person name="Pangilinan J."/>
            <person name="LaButti K."/>
            <person name="Riley R."/>
            <person name="Lipzen A."/>
            <person name="Clum A."/>
            <person name="Drula E."/>
            <person name="Henrissat B."/>
            <person name="Kohler A."/>
            <person name="Grigoriev I.V."/>
            <person name="Martin F.M."/>
            <person name="Hacquard S."/>
        </authorList>
    </citation>
    <scope>NUCLEOTIDE SEQUENCE</scope>
    <source>
        <strain evidence="7">MPI-CAGE-CH-0243</strain>
    </source>
</reference>
<dbReference type="EMBL" id="JAGMWT010000001">
    <property type="protein sequence ID" value="KAH7139573.1"/>
    <property type="molecule type" value="Genomic_DNA"/>
</dbReference>
<dbReference type="GO" id="GO:0000981">
    <property type="term" value="F:DNA-binding transcription factor activity, RNA polymerase II-specific"/>
    <property type="evidence" value="ECO:0007669"/>
    <property type="project" value="InterPro"/>
</dbReference>
<dbReference type="InterPro" id="IPR001138">
    <property type="entry name" value="Zn2Cys6_DnaBD"/>
</dbReference>
<evidence type="ECO:0000256" key="2">
    <source>
        <dbReference type="ARBA" id="ARBA00022833"/>
    </source>
</evidence>
<gene>
    <name evidence="7" type="ORF">B0J11DRAFT_46958</name>
</gene>
<evidence type="ECO:0000313" key="7">
    <source>
        <dbReference type="EMBL" id="KAH7139573.1"/>
    </source>
</evidence>
<dbReference type="PROSITE" id="PS50048">
    <property type="entry name" value="ZN2_CY6_FUNGAL_2"/>
    <property type="match status" value="1"/>
</dbReference>
<dbReference type="SMART" id="SM00066">
    <property type="entry name" value="GAL4"/>
    <property type="match status" value="1"/>
</dbReference>
<dbReference type="GO" id="GO:0008270">
    <property type="term" value="F:zinc ion binding"/>
    <property type="evidence" value="ECO:0007669"/>
    <property type="project" value="InterPro"/>
</dbReference>
<keyword evidence="4" id="KW-0804">Transcription</keyword>
<dbReference type="AlphaFoldDB" id="A0A9P9EKZ7"/>
<proteinExistence type="predicted"/>
<keyword evidence="2" id="KW-0862">Zinc</keyword>
<evidence type="ECO:0000313" key="8">
    <source>
        <dbReference type="Proteomes" id="UP000700596"/>
    </source>
</evidence>
<dbReference type="OrthoDB" id="5355161at2759"/>
<organism evidence="7 8">
    <name type="scientific">Dendryphion nanum</name>
    <dbReference type="NCBI Taxonomy" id="256645"/>
    <lineage>
        <taxon>Eukaryota</taxon>
        <taxon>Fungi</taxon>
        <taxon>Dikarya</taxon>
        <taxon>Ascomycota</taxon>
        <taxon>Pezizomycotina</taxon>
        <taxon>Dothideomycetes</taxon>
        <taxon>Pleosporomycetidae</taxon>
        <taxon>Pleosporales</taxon>
        <taxon>Torulaceae</taxon>
        <taxon>Dendryphion</taxon>
    </lineage>
</organism>
<evidence type="ECO:0000256" key="4">
    <source>
        <dbReference type="ARBA" id="ARBA00023163"/>
    </source>
</evidence>
<dbReference type="PROSITE" id="PS00463">
    <property type="entry name" value="ZN2_CY6_FUNGAL_1"/>
    <property type="match status" value="1"/>
</dbReference>
<feature type="domain" description="Zn(2)-C6 fungal-type" evidence="6">
    <location>
        <begin position="18"/>
        <end position="48"/>
    </location>
</feature>
<protein>
    <recommendedName>
        <fullName evidence="6">Zn(2)-C6 fungal-type domain-containing protein</fullName>
    </recommendedName>
</protein>
<dbReference type="SUPFAM" id="SSF57701">
    <property type="entry name" value="Zn2/Cys6 DNA-binding domain"/>
    <property type="match status" value="1"/>
</dbReference>
<dbReference type="Pfam" id="PF00172">
    <property type="entry name" value="Zn_clus"/>
    <property type="match status" value="1"/>
</dbReference>